<dbReference type="Proteomes" id="UP000714275">
    <property type="component" value="Unassembled WGS sequence"/>
</dbReference>
<evidence type="ECO:0000313" key="2">
    <source>
        <dbReference type="EMBL" id="KAG1766843.1"/>
    </source>
</evidence>
<evidence type="ECO:0000313" key="3">
    <source>
        <dbReference type="Proteomes" id="UP000714275"/>
    </source>
</evidence>
<comment type="caution">
    <text evidence="2">The sequence shown here is derived from an EMBL/GenBank/DDBJ whole genome shotgun (WGS) entry which is preliminary data.</text>
</comment>
<sequence length="131" mass="14101">MPATITDRAAVDRAATEYRRFTRQWETAVAKIHNLRAFSRFLLPPSCEVAARHGPVIILIASQYSCSAIIVPTSGDPHHVPLPSIALTDLKTQGSLHQGNMARISDEPSGVEDGSNSTLAGSMGCDHATHR</sequence>
<gene>
    <name evidence="2" type="ORF">EV702DRAFT_784766</name>
</gene>
<accession>A0A9P7CWV8</accession>
<feature type="region of interest" description="Disordered" evidence="1">
    <location>
        <begin position="102"/>
        <end position="131"/>
    </location>
</feature>
<evidence type="ECO:0000256" key="1">
    <source>
        <dbReference type="SAM" id="MobiDB-lite"/>
    </source>
</evidence>
<proteinExistence type="predicted"/>
<protein>
    <submittedName>
        <fullName evidence="2">Uncharacterized protein</fullName>
    </submittedName>
</protein>
<organism evidence="2 3">
    <name type="scientific">Suillus placidus</name>
    <dbReference type="NCBI Taxonomy" id="48579"/>
    <lineage>
        <taxon>Eukaryota</taxon>
        <taxon>Fungi</taxon>
        <taxon>Dikarya</taxon>
        <taxon>Basidiomycota</taxon>
        <taxon>Agaricomycotina</taxon>
        <taxon>Agaricomycetes</taxon>
        <taxon>Agaricomycetidae</taxon>
        <taxon>Boletales</taxon>
        <taxon>Suillineae</taxon>
        <taxon>Suillaceae</taxon>
        <taxon>Suillus</taxon>
    </lineage>
</organism>
<reference evidence="2" key="1">
    <citation type="journal article" date="2020" name="New Phytol.">
        <title>Comparative genomics reveals dynamic genome evolution in host specialist ectomycorrhizal fungi.</title>
        <authorList>
            <person name="Lofgren L.A."/>
            <person name="Nguyen N.H."/>
            <person name="Vilgalys R."/>
            <person name="Ruytinx J."/>
            <person name="Liao H.L."/>
            <person name="Branco S."/>
            <person name="Kuo A."/>
            <person name="LaButti K."/>
            <person name="Lipzen A."/>
            <person name="Andreopoulos W."/>
            <person name="Pangilinan J."/>
            <person name="Riley R."/>
            <person name="Hundley H."/>
            <person name="Na H."/>
            <person name="Barry K."/>
            <person name="Grigoriev I.V."/>
            <person name="Stajich J.E."/>
            <person name="Kennedy P.G."/>
        </authorList>
    </citation>
    <scope>NUCLEOTIDE SEQUENCE</scope>
    <source>
        <strain evidence="2">DOB743</strain>
    </source>
</reference>
<dbReference type="EMBL" id="JABBWD010000092">
    <property type="protein sequence ID" value="KAG1766843.1"/>
    <property type="molecule type" value="Genomic_DNA"/>
</dbReference>
<dbReference type="OrthoDB" id="2692523at2759"/>
<keyword evidence="3" id="KW-1185">Reference proteome</keyword>
<name>A0A9P7CWV8_9AGAM</name>
<dbReference type="AlphaFoldDB" id="A0A9P7CWV8"/>